<dbReference type="Gene3D" id="3.40.630.30">
    <property type="match status" value="1"/>
</dbReference>
<dbReference type="EMBL" id="LK056691">
    <property type="protein sequence ID" value="CDU25671.1"/>
    <property type="molecule type" value="Genomic_DNA"/>
</dbReference>
<dbReference type="SUPFAM" id="SSF55729">
    <property type="entry name" value="Acyl-CoA N-acyltransferases (Nat)"/>
    <property type="match status" value="1"/>
</dbReference>
<feature type="compositionally biased region" description="Low complexity" evidence="1">
    <location>
        <begin position="169"/>
        <end position="194"/>
    </location>
</feature>
<protein>
    <submittedName>
        <fullName evidence="2">Uncharacterized protein</fullName>
    </submittedName>
</protein>
<dbReference type="AlphaFoldDB" id="A0A127ZHR3"/>
<evidence type="ECO:0000313" key="2">
    <source>
        <dbReference type="EMBL" id="CDU25671.1"/>
    </source>
</evidence>
<proteinExistence type="predicted"/>
<accession>A0A127ZHR3</accession>
<sequence>MVDVLAGFARYVGRCPRRIDWLSVFGNVSAISYAVQESPVVLRNGSSSPQRGLVLWLKKNGLRYPPRISAPHARSPDHGETYASTASFLLRLLVDDRHVCLVAVAKPIPEPAAPLPAAADLINARSSADVPVSPGNLSSGVLSPAASGLQSLHLAPVAETADNEQDGNSSEGEASSSFSSSPQATSVFSSSSTGKEGLIAPAAPHTRMVSPRGTDGRIDNTPATSVFSDMFAERGLPVRKFTLDDLPGPTEPNAPVKKVLSIPPPRSRNEAQTVVESETILGVVSAQLSVVSAPSEDSFFAAATKGEEASGMIDVHLLTLATAPEERGQGLGVKLLAALHAECMVKARLMAMRVRSKRVVGGVGGGGKALPVVGGLSPKFVDDAGLGDVGGSCAPPAVVGGSRSAVLQSLGSTAGMTLADLRDPTTTPSGKYLARTFLEVHPSNIHALSLYRAHGFSAPLDDSKAIKRGFYRGDVRIATSERTKRGGTDAWVLQRFDGLLC</sequence>
<feature type="region of interest" description="Disordered" evidence="1">
    <location>
        <begin position="160"/>
        <end position="220"/>
    </location>
</feature>
<dbReference type="OrthoDB" id="2555742at2759"/>
<reference evidence="2" key="1">
    <citation type="submission" date="2014-06" db="EMBL/GenBank/DDBJ databases">
        <authorList>
            <person name="Ju J."/>
            <person name="Zhang J."/>
        </authorList>
    </citation>
    <scope>NUCLEOTIDE SEQUENCE</scope>
    <source>
        <strain evidence="2">SscI8</strain>
    </source>
</reference>
<name>A0A127ZHR3_9BASI</name>
<dbReference type="InterPro" id="IPR016181">
    <property type="entry name" value="Acyl_CoA_acyltransferase"/>
</dbReference>
<evidence type="ECO:0000256" key="1">
    <source>
        <dbReference type="SAM" id="MobiDB-lite"/>
    </source>
</evidence>
<gene>
    <name evidence="2" type="ORF">SPSC_05842</name>
</gene>
<organism evidence="2">
    <name type="scientific">Sporisorium scitamineum</name>
    <dbReference type="NCBI Taxonomy" id="49012"/>
    <lineage>
        <taxon>Eukaryota</taxon>
        <taxon>Fungi</taxon>
        <taxon>Dikarya</taxon>
        <taxon>Basidiomycota</taxon>
        <taxon>Ustilaginomycotina</taxon>
        <taxon>Ustilaginomycetes</taxon>
        <taxon>Ustilaginales</taxon>
        <taxon>Ustilaginaceae</taxon>
        <taxon>Sporisorium</taxon>
    </lineage>
</organism>